<dbReference type="InterPro" id="IPR001667">
    <property type="entry name" value="DDH_dom"/>
</dbReference>
<dbReference type="Proteomes" id="UP000243024">
    <property type="component" value="Unassembled WGS sequence"/>
</dbReference>
<dbReference type="PANTHER" id="PTHR47618:SF1">
    <property type="entry name" value="BIFUNCTIONAL OLIGORIBONUCLEASE AND PAP PHOSPHATASE NRNA"/>
    <property type="match status" value="1"/>
</dbReference>
<dbReference type="OrthoDB" id="9803668at2"/>
<evidence type="ECO:0000313" key="6">
    <source>
        <dbReference type="Proteomes" id="UP000243024"/>
    </source>
</evidence>
<feature type="domain" description="DHHA1" evidence="2">
    <location>
        <begin position="245"/>
        <end position="328"/>
    </location>
</feature>
<dbReference type="Gene3D" id="3.10.310.30">
    <property type="match status" value="1"/>
</dbReference>
<evidence type="ECO:0000313" key="4">
    <source>
        <dbReference type="EMBL" id="OAR03669.1"/>
    </source>
</evidence>
<name>A0A179IPG9_HYDSH</name>
<keyword evidence="6" id="KW-1185">Reference proteome</keyword>
<accession>A0A179IPG9</accession>
<dbReference type="Pfam" id="PF01368">
    <property type="entry name" value="DHH"/>
    <property type="match status" value="1"/>
</dbReference>
<dbReference type="RefSeq" id="WP_066441292.1">
    <property type="nucleotide sequence ID" value="NZ_CBCSAS010000005.1"/>
</dbReference>
<reference evidence="4 6" key="1">
    <citation type="submission" date="2015-09" db="EMBL/GenBank/DDBJ databases">
        <title>Draft genome sequence of Hydrogenibacillus schlegelii DSM 2000.</title>
        <authorList>
            <person name="Hemp J."/>
        </authorList>
    </citation>
    <scope>NUCLEOTIDE SEQUENCE [LARGE SCALE GENOMIC DNA]</scope>
    <source>
        <strain evidence="4 6">MA 48</strain>
    </source>
</reference>
<dbReference type="GO" id="GO:0003676">
    <property type="term" value="F:nucleic acid binding"/>
    <property type="evidence" value="ECO:0007669"/>
    <property type="project" value="InterPro"/>
</dbReference>
<dbReference type="AlphaFoldDB" id="A0A179IPG9"/>
<reference evidence="5 7" key="2">
    <citation type="submission" date="2017-08" db="EMBL/GenBank/DDBJ databases">
        <title>Burning lignite coal seam in the remote Altai Mountains harbors a hydrogen-driven thermophilic microbial community.</title>
        <authorList>
            <person name="Kadnikov V.V."/>
            <person name="Mardanov A.V."/>
            <person name="Ivasenko D."/>
            <person name="Beletsky A.V."/>
            <person name="Karnachuk O.V."/>
            <person name="Ravin N.V."/>
        </authorList>
    </citation>
    <scope>NUCLEOTIDE SEQUENCE [LARGE SCALE GENOMIC DNA]</scope>
    <source>
        <strain evidence="5">AL33</strain>
    </source>
</reference>
<sequence length="333" mass="36085">MNALRSAYEALYRWMLAGGGDPTDEVLVLSHVRPDGDSLGAQTAIHHLLTVLGRPAAMANADPPPKRFDYLPAFHAILPPEAFSERLERHGRFRRAIFVDCADRERIGAAEALLDPEAEIVNIDHHATNDGYGHINVVRPDASSTSEVVYDFVRAVGLPLDQDLATALYTGILTDTGGFRYQNTSPKVLHDAAELVERGAEPYFIAEHALETMSLSQVRLLARALSDIRLVLGGRVALVEVTEALLRETDADLDASEGLVHYARNIEGVEVAVLLREQSDGIKVSFRSRRTVDVAALARQFGGGGHVRAAGALLPPPLSAAREAVIRALEAVL</sequence>
<dbReference type="EMBL" id="JAHHQF010000070">
    <property type="protein sequence ID" value="MBT9282863.1"/>
    <property type="molecule type" value="Genomic_DNA"/>
</dbReference>
<dbReference type="PANTHER" id="PTHR47618">
    <property type="entry name" value="BIFUNCTIONAL OLIGORIBONUCLEASE AND PAP PHOSPHATASE NRNA"/>
    <property type="match status" value="1"/>
</dbReference>
<dbReference type="Pfam" id="PF02272">
    <property type="entry name" value="DHHA1"/>
    <property type="match status" value="1"/>
</dbReference>
<protein>
    <submittedName>
        <fullName evidence="5">3'-to-5' oligoribonuclease A</fullName>
    </submittedName>
    <submittedName>
        <fullName evidence="3">Bifunctional oligoribonuclease/PAP phosphatase NrnA</fullName>
    </submittedName>
</protein>
<dbReference type="EMBL" id="PEBV01000006">
    <property type="protein sequence ID" value="PTQ54118.1"/>
    <property type="molecule type" value="Genomic_DNA"/>
</dbReference>
<proteinExistence type="predicted"/>
<evidence type="ECO:0000313" key="3">
    <source>
        <dbReference type="EMBL" id="MBT9282863.1"/>
    </source>
</evidence>
<comment type="caution">
    <text evidence="4">The sequence shown here is derived from an EMBL/GenBank/DDBJ whole genome shotgun (WGS) entry which is preliminary data.</text>
</comment>
<evidence type="ECO:0000259" key="1">
    <source>
        <dbReference type="Pfam" id="PF01368"/>
    </source>
</evidence>
<dbReference type="InterPro" id="IPR003156">
    <property type="entry name" value="DHHA1_dom"/>
</dbReference>
<evidence type="ECO:0000259" key="2">
    <source>
        <dbReference type="Pfam" id="PF02272"/>
    </source>
</evidence>
<feature type="domain" description="DDH" evidence="1">
    <location>
        <begin position="26"/>
        <end position="172"/>
    </location>
</feature>
<evidence type="ECO:0000313" key="7">
    <source>
        <dbReference type="Proteomes" id="UP000244180"/>
    </source>
</evidence>
<gene>
    <name evidence="5" type="ORF">HSCHL_0762</name>
    <name evidence="3" type="ORF">KM312_09520</name>
    <name evidence="4" type="ORF">SA87_00265</name>
</gene>
<reference evidence="3" key="3">
    <citation type="journal article" date="2021" name="Microbiology">
        <title>Metagenomic Analysis of the Microbial Community in the Underground Coal Fire Area (Kemerovo Region, Russia) Revealed Predominance of Thermophilic Members of the Phyla Deinococcus-thermus, Aquificae, and Firmicutes.</title>
        <authorList>
            <person name="Kadnikov V."/>
            <person name="Mardanov A.V."/>
            <person name="Beletsky A.V."/>
            <person name="Karnachuk O.V."/>
            <person name="Ravin N.V."/>
        </authorList>
    </citation>
    <scope>NUCLEOTIDE SEQUENCE</scope>
    <source>
        <strain evidence="3">RBS10-49</strain>
    </source>
</reference>
<dbReference type="Proteomes" id="UP000244180">
    <property type="component" value="Unassembled WGS sequence"/>
</dbReference>
<dbReference type="Proteomes" id="UP000748108">
    <property type="component" value="Unassembled WGS sequence"/>
</dbReference>
<dbReference type="EMBL" id="JXBB01000045">
    <property type="protein sequence ID" value="OAR03669.1"/>
    <property type="molecule type" value="Genomic_DNA"/>
</dbReference>
<dbReference type="Gene3D" id="3.90.1640.10">
    <property type="entry name" value="inorganic pyrophosphatase (n-terminal core)"/>
    <property type="match status" value="1"/>
</dbReference>
<dbReference type="InterPro" id="IPR051319">
    <property type="entry name" value="Oligoribo/pAp-PDE_c-di-AMP_PDE"/>
</dbReference>
<dbReference type="STRING" id="1484.SA87_00265"/>
<dbReference type="InterPro" id="IPR038763">
    <property type="entry name" value="DHH_sf"/>
</dbReference>
<evidence type="ECO:0000313" key="5">
    <source>
        <dbReference type="EMBL" id="PTQ54118.1"/>
    </source>
</evidence>
<dbReference type="SUPFAM" id="SSF64182">
    <property type="entry name" value="DHH phosphoesterases"/>
    <property type="match status" value="1"/>
</dbReference>
<organism evidence="4 6">
    <name type="scientific">Hydrogenibacillus schlegelii</name>
    <name type="common">Bacillus schlegelii</name>
    <dbReference type="NCBI Taxonomy" id="1484"/>
    <lineage>
        <taxon>Bacteria</taxon>
        <taxon>Bacillati</taxon>
        <taxon>Bacillota</taxon>
        <taxon>Bacilli</taxon>
        <taxon>Bacillales</taxon>
        <taxon>Bacillales Family X. Incertae Sedis</taxon>
        <taxon>Hydrogenibacillus</taxon>
    </lineage>
</organism>